<dbReference type="EMBL" id="CP011036">
    <property type="protein sequence ID" value="ASM52829.1"/>
    <property type="molecule type" value="Genomic_DNA"/>
</dbReference>
<dbReference type="AlphaFoldDB" id="A0AAC9UFQ7"/>
<organism evidence="1 2">
    <name type="scientific">Pseudoalteromonas nigrifaciens</name>
    <dbReference type="NCBI Taxonomy" id="28109"/>
    <lineage>
        <taxon>Bacteria</taxon>
        <taxon>Pseudomonadati</taxon>
        <taxon>Pseudomonadota</taxon>
        <taxon>Gammaproteobacteria</taxon>
        <taxon>Alteromonadales</taxon>
        <taxon>Pseudoalteromonadaceae</taxon>
        <taxon>Pseudoalteromonas</taxon>
    </lineage>
</organism>
<keyword evidence="2" id="KW-1185">Reference proteome</keyword>
<dbReference type="GeneID" id="300940494"/>
<dbReference type="RefSeq" id="WP_089367722.1">
    <property type="nucleotide sequence ID" value="NZ_BJXZ01000035.1"/>
</dbReference>
<name>A0AAC9UFQ7_9GAMM</name>
<reference evidence="1 2" key="1">
    <citation type="submission" date="2015-03" db="EMBL/GenBank/DDBJ databases">
        <authorList>
            <person name="Xie B.-B."/>
            <person name="Rong J.-C."/>
            <person name="Qin Q.-L."/>
            <person name="Zhang Y.-Z."/>
        </authorList>
    </citation>
    <scope>NUCLEOTIDE SEQUENCE [LARGE SCALE GENOMIC DNA]</scope>
    <source>
        <strain evidence="1 2">KMM 661</strain>
    </source>
</reference>
<evidence type="ECO:0000313" key="2">
    <source>
        <dbReference type="Proteomes" id="UP000198329"/>
    </source>
</evidence>
<sequence length="413" mass="46555">MMAKIVLKPKEQTSISDFLKSVIKLDAEARISFIIDDKTCKIIMGADDSMQIISLDVEEDWLLKNGQWSLSASSFKQCLCLHSQQTNIEVDIEYTSKSPYPHVDTLTKGESRIYILAKEIVAEHLDFLMFVEQAKKLTIPTASAIEMANIANSYTPYDSFETNKAESKIRIERDNRIIPFDVPEGFAPKFDLLLNKDGVENLKNLALSTKSKTVTIYTDDERAVFSDGYNVISNSLLSLRDYANKKEINYVVEQKLVISIYTLKDEITSYRNMGIVKKANEALLYIDSNCVMLAGLTEETGGNCFLSTQHIKETSSMIYRINLSALSKVKISDITTAKQIKLQMLLDEDGKRSLGFYSDKDSVNPYQCIDDIELAPEKMNKVIEAKKALEKKLGKRGEDFSDPQLPGMGFDDV</sequence>
<dbReference type="KEGG" id="png:PNIG_a0519"/>
<protein>
    <submittedName>
        <fullName evidence="1">Uncharacterized protein</fullName>
    </submittedName>
</protein>
<gene>
    <name evidence="1" type="ORF">PNIG_a0519</name>
</gene>
<proteinExistence type="predicted"/>
<evidence type="ECO:0000313" key="1">
    <source>
        <dbReference type="EMBL" id="ASM52829.1"/>
    </source>
</evidence>
<accession>A0AAC9UFQ7</accession>
<dbReference type="Proteomes" id="UP000198329">
    <property type="component" value="Chromosome I"/>
</dbReference>